<sequence length="184" mass="20372">MAASGDINIMQTWYDKYLGVSVEKLIIPFDNVSTVDISGSGVPTLGLPAEAEHWSNTSLTIYAPSVYIKEYDDDGSKIWYWPEDMYDLTLHGIIPNDFFDSFFERNATITSSLDVKDYYHIDGSDRFDCSAFKARLGSNIPKVFSCQPEEPIDPDGSIDNSASSTSTIGKSATLISPFTASRSY</sequence>
<evidence type="ECO:0000313" key="2">
    <source>
        <dbReference type="Proteomes" id="UP000738349"/>
    </source>
</evidence>
<dbReference type="EMBL" id="JAGMUV010000029">
    <property type="protein sequence ID" value="KAH7116440.1"/>
    <property type="molecule type" value="Genomic_DNA"/>
</dbReference>
<name>A0A9P9DBR7_9HYPO</name>
<dbReference type="Proteomes" id="UP000738349">
    <property type="component" value="Unassembled WGS sequence"/>
</dbReference>
<comment type="caution">
    <text evidence="1">The sequence shown here is derived from an EMBL/GenBank/DDBJ whole genome shotgun (WGS) entry which is preliminary data.</text>
</comment>
<organism evidence="1 2">
    <name type="scientific">Dactylonectria macrodidyma</name>
    <dbReference type="NCBI Taxonomy" id="307937"/>
    <lineage>
        <taxon>Eukaryota</taxon>
        <taxon>Fungi</taxon>
        <taxon>Dikarya</taxon>
        <taxon>Ascomycota</taxon>
        <taxon>Pezizomycotina</taxon>
        <taxon>Sordariomycetes</taxon>
        <taxon>Hypocreomycetidae</taxon>
        <taxon>Hypocreales</taxon>
        <taxon>Nectriaceae</taxon>
        <taxon>Dactylonectria</taxon>
    </lineage>
</organism>
<dbReference type="AlphaFoldDB" id="A0A9P9DBR7"/>
<reference evidence="1" key="1">
    <citation type="journal article" date="2021" name="Nat. Commun.">
        <title>Genetic determinants of endophytism in the Arabidopsis root mycobiome.</title>
        <authorList>
            <person name="Mesny F."/>
            <person name="Miyauchi S."/>
            <person name="Thiergart T."/>
            <person name="Pickel B."/>
            <person name="Atanasova L."/>
            <person name="Karlsson M."/>
            <person name="Huettel B."/>
            <person name="Barry K.W."/>
            <person name="Haridas S."/>
            <person name="Chen C."/>
            <person name="Bauer D."/>
            <person name="Andreopoulos W."/>
            <person name="Pangilinan J."/>
            <person name="LaButti K."/>
            <person name="Riley R."/>
            <person name="Lipzen A."/>
            <person name="Clum A."/>
            <person name="Drula E."/>
            <person name="Henrissat B."/>
            <person name="Kohler A."/>
            <person name="Grigoriev I.V."/>
            <person name="Martin F.M."/>
            <person name="Hacquard S."/>
        </authorList>
    </citation>
    <scope>NUCLEOTIDE SEQUENCE</scope>
    <source>
        <strain evidence="1">MPI-CAGE-AT-0147</strain>
    </source>
</reference>
<accession>A0A9P9DBR7</accession>
<gene>
    <name evidence="1" type="ORF">EDB81DRAFT_767461</name>
</gene>
<dbReference type="OrthoDB" id="536881at2759"/>
<proteinExistence type="predicted"/>
<evidence type="ECO:0000313" key="1">
    <source>
        <dbReference type="EMBL" id="KAH7116440.1"/>
    </source>
</evidence>
<keyword evidence="2" id="KW-1185">Reference proteome</keyword>
<protein>
    <submittedName>
        <fullName evidence="1">Uncharacterized protein</fullName>
    </submittedName>
</protein>